<evidence type="ECO:0000256" key="4">
    <source>
        <dbReference type="ARBA" id="ARBA00022553"/>
    </source>
</evidence>
<name>A0A7W1XRS3_9BACL</name>
<evidence type="ECO:0000256" key="8">
    <source>
        <dbReference type="ARBA" id="ARBA00022840"/>
    </source>
</evidence>
<protein>
    <recommendedName>
        <fullName evidence="3">histidine kinase</fullName>
        <ecNumber evidence="3">2.7.13.3</ecNumber>
    </recommendedName>
</protein>
<keyword evidence="7 11" id="KW-0418">Kinase</keyword>
<dbReference type="Gene3D" id="1.10.287.130">
    <property type="match status" value="1"/>
</dbReference>
<dbReference type="GO" id="GO:0016036">
    <property type="term" value="P:cellular response to phosphate starvation"/>
    <property type="evidence" value="ECO:0007669"/>
    <property type="project" value="TreeGrafter"/>
</dbReference>
<sequence length="192" mass="21322">MKQAEKSSTQMLGGISHELRTPLSNIKGYLEALSLGMIQGDPAIYRMLYQESVHLTELVEQFHQLTVWKSGKVKPLSLEEVNMKELLKSCIQNFALELQQKTIAVRGSVSPVMVQINKDGIKKVLNNLLENAIQYDIGRTIDITGKIEADNTSSLSPTSASQFLKKRNPAFLNVFPVWIAPANRAGPDWGSP</sequence>
<dbReference type="GO" id="GO:0005524">
    <property type="term" value="F:ATP binding"/>
    <property type="evidence" value="ECO:0007669"/>
    <property type="project" value="UniProtKB-KW"/>
</dbReference>
<dbReference type="PANTHER" id="PTHR45453:SF1">
    <property type="entry name" value="PHOSPHATE REGULON SENSOR PROTEIN PHOR"/>
    <property type="match status" value="1"/>
</dbReference>
<evidence type="ECO:0000256" key="2">
    <source>
        <dbReference type="ARBA" id="ARBA00004370"/>
    </source>
</evidence>
<dbReference type="InterPro" id="IPR005467">
    <property type="entry name" value="His_kinase_dom"/>
</dbReference>
<dbReference type="GO" id="GO:0004721">
    <property type="term" value="F:phosphoprotein phosphatase activity"/>
    <property type="evidence" value="ECO:0007669"/>
    <property type="project" value="TreeGrafter"/>
</dbReference>
<evidence type="ECO:0000256" key="7">
    <source>
        <dbReference type="ARBA" id="ARBA00022777"/>
    </source>
</evidence>
<gene>
    <name evidence="11" type="ORF">H2C83_06280</name>
</gene>
<dbReference type="InterPro" id="IPR036097">
    <property type="entry name" value="HisK_dim/P_sf"/>
</dbReference>
<comment type="catalytic activity">
    <reaction evidence="1">
        <text>ATP + protein L-histidine = ADP + protein N-phospho-L-histidine.</text>
        <dbReference type="EC" id="2.7.13.3"/>
    </reaction>
</comment>
<dbReference type="InterPro" id="IPR003661">
    <property type="entry name" value="HisK_dim/P_dom"/>
</dbReference>
<dbReference type="EMBL" id="JACEOL010000020">
    <property type="protein sequence ID" value="MBA4601931.1"/>
    <property type="molecule type" value="Genomic_DNA"/>
</dbReference>
<comment type="subcellular location">
    <subcellularLocation>
        <location evidence="2">Membrane</location>
    </subcellularLocation>
</comment>
<dbReference type="GO" id="GO:0000155">
    <property type="term" value="F:phosphorelay sensor kinase activity"/>
    <property type="evidence" value="ECO:0007669"/>
    <property type="project" value="InterPro"/>
</dbReference>
<feature type="domain" description="Histidine kinase" evidence="10">
    <location>
        <begin position="14"/>
        <end position="135"/>
    </location>
</feature>
<dbReference type="RefSeq" id="WP_220184044.1">
    <property type="nucleotide sequence ID" value="NZ_JACEOL010000020.1"/>
</dbReference>
<keyword evidence="6" id="KW-0547">Nucleotide-binding</keyword>
<dbReference type="CDD" id="cd00082">
    <property type="entry name" value="HisKA"/>
    <property type="match status" value="1"/>
</dbReference>
<dbReference type="SMART" id="SM00388">
    <property type="entry name" value="HisKA"/>
    <property type="match status" value="1"/>
</dbReference>
<dbReference type="SUPFAM" id="SSF47384">
    <property type="entry name" value="Homodimeric domain of signal transducing histidine kinase"/>
    <property type="match status" value="1"/>
</dbReference>
<evidence type="ECO:0000256" key="5">
    <source>
        <dbReference type="ARBA" id="ARBA00022679"/>
    </source>
</evidence>
<dbReference type="Pfam" id="PF00512">
    <property type="entry name" value="HisKA"/>
    <property type="match status" value="1"/>
</dbReference>
<dbReference type="Proteomes" id="UP000538292">
    <property type="component" value="Unassembled WGS sequence"/>
</dbReference>
<evidence type="ECO:0000256" key="3">
    <source>
        <dbReference type="ARBA" id="ARBA00012438"/>
    </source>
</evidence>
<keyword evidence="9" id="KW-0902">Two-component regulatory system</keyword>
<dbReference type="InterPro" id="IPR050351">
    <property type="entry name" value="BphY/WalK/GraS-like"/>
</dbReference>
<evidence type="ECO:0000256" key="1">
    <source>
        <dbReference type="ARBA" id="ARBA00000085"/>
    </source>
</evidence>
<evidence type="ECO:0000256" key="6">
    <source>
        <dbReference type="ARBA" id="ARBA00022741"/>
    </source>
</evidence>
<dbReference type="PANTHER" id="PTHR45453">
    <property type="entry name" value="PHOSPHATE REGULON SENSOR PROTEIN PHOR"/>
    <property type="match status" value="1"/>
</dbReference>
<keyword evidence="12" id="KW-1185">Reference proteome</keyword>
<reference evidence="11 12" key="1">
    <citation type="submission" date="2020-07" db="EMBL/GenBank/DDBJ databases">
        <title>Thermoactinomyces phylogeny.</title>
        <authorList>
            <person name="Dunlap C."/>
        </authorList>
    </citation>
    <scope>NUCLEOTIDE SEQUENCE [LARGE SCALE GENOMIC DNA]</scope>
    <source>
        <strain evidence="11 12">AMNI-1</strain>
    </source>
</reference>
<dbReference type="SUPFAM" id="SSF55874">
    <property type="entry name" value="ATPase domain of HSP90 chaperone/DNA topoisomerase II/histidine kinase"/>
    <property type="match status" value="1"/>
</dbReference>
<evidence type="ECO:0000259" key="10">
    <source>
        <dbReference type="PROSITE" id="PS50109"/>
    </source>
</evidence>
<evidence type="ECO:0000313" key="12">
    <source>
        <dbReference type="Proteomes" id="UP000538292"/>
    </source>
</evidence>
<dbReference type="GO" id="GO:0005886">
    <property type="term" value="C:plasma membrane"/>
    <property type="evidence" value="ECO:0007669"/>
    <property type="project" value="TreeGrafter"/>
</dbReference>
<dbReference type="AlphaFoldDB" id="A0A7W1XRS3"/>
<dbReference type="InterPro" id="IPR036890">
    <property type="entry name" value="HATPase_C_sf"/>
</dbReference>
<evidence type="ECO:0000313" key="11">
    <source>
        <dbReference type="EMBL" id="MBA4601931.1"/>
    </source>
</evidence>
<proteinExistence type="predicted"/>
<comment type="caution">
    <text evidence="11">The sequence shown here is derived from an EMBL/GenBank/DDBJ whole genome shotgun (WGS) entry which is preliminary data.</text>
</comment>
<dbReference type="Gene3D" id="3.30.565.10">
    <property type="entry name" value="Histidine kinase-like ATPase, C-terminal domain"/>
    <property type="match status" value="1"/>
</dbReference>
<organism evidence="11 12">
    <name type="scientific">Thermoactinomyces mirandus</name>
    <dbReference type="NCBI Taxonomy" id="2756294"/>
    <lineage>
        <taxon>Bacteria</taxon>
        <taxon>Bacillati</taxon>
        <taxon>Bacillota</taxon>
        <taxon>Bacilli</taxon>
        <taxon>Bacillales</taxon>
        <taxon>Thermoactinomycetaceae</taxon>
        <taxon>Thermoactinomyces</taxon>
    </lineage>
</organism>
<keyword evidence="8" id="KW-0067">ATP-binding</keyword>
<keyword evidence="5" id="KW-0808">Transferase</keyword>
<evidence type="ECO:0000256" key="9">
    <source>
        <dbReference type="ARBA" id="ARBA00023012"/>
    </source>
</evidence>
<dbReference type="EC" id="2.7.13.3" evidence="3"/>
<keyword evidence="4" id="KW-0597">Phosphoprotein</keyword>
<dbReference type="PROSITE" id="PS50109">
    <property type="entry name" value="HIS_KIN"/>
    <property type="match status" value="1"/>
</dbReference>
<accession>A0A7W1XRS3</accession>